<organism evidence="1 2">
    <name type="scientific">Rhynchosporium secalis</name>
    <name type="common">Barley scald fungus</name>
    <dbReference type="NCBI Taxonomy" id="38038"/>
    <lineage>
        <taxon>Eukaryota</taxon>
        <taxon>Fungi</taxon>
        <taxon>Dikarya</taxon>
        <taxon>Ascomycota</taxon>
        <taxon>Pezizomycotina</taxon>
        <taxon>Leotiomycetes</taxon>
        <taxon>Helotiales</taxon>
        <taxon>Ploettnerulaceae</taxon>
        <taxon>Rhynchosporium</taxon>
    </lineage>
</organism>
<keyword evidence="2" id="KW-1185">Reference proteome</keyword>
<evidence type="ECO:0000313" key="2">
    <source>
        <dbReference type="Proteomes" id="UP000177625"/>
    </source>
</evidence>
<sequence>MYYSRLKNKNYLIEENPPAPSDYSRERQRSVQVEYCTSTYLSVVCCKMKFDGHSPRSCNATHLLLALIGSHNKEIGNPPTPGTVRSEMLPCVLISNLMRKIPARAKSLIEITSPSPSSSPILYSARMEGSRTFQKMSCTSYHRVFQFRNATQRNATCMHSPRSVQYVLIAIEVSIKKDLL</sequence>
<accession>A0A1E1M2H7</accession>
<reference evidence="2" key="1">
    <citation type="submission" date="2016-03" db="EMBL/GenBank/DDBJ databases">
        <authorList>
            <person name="Guldener U."/>
        </authorList>
    </citation>
    <scope>NUCLEOTIDE SEQUENCE [LARGE SCALE GENOMIC DNA]</scope>
</reference>
<evidence type="ECO:0000313" key="1">
    <source>
        <dbReference type="EMBL" id="CZT43312.1"/>
    </source>
</evidence>
<dbReference type="Proteomes" id="UP000177625">
    <property type="component" value="Unassembled WGS sequence"/>
</dbReference>
<gene>
    <name evidence="1" type="ORF">RSE6_03326</name>
</gene>
<proteinExistence type="predicted"/>
<name>A0A1E1M2H7_RHYSE</name>
<dbReference type="EMBL" id="FJVC01000119">
    <property type="protein sequence ID" value="CZT43312.1"/>
    <property type="molecule type" value="Genomic_DNA"/>
</dbReference>
<protein>
    <submittedName>
        <fullName evidence="1">Uncharacterized protein</fullName>
    </submittedName>
</protein>
<dbReference type="AlphaFoldDB" id="A0A1E1M2H7"/>